<protein>
    <recommendedName>
        <fullName evidence="4">Chaperone NapD</fullName>
    </recommendedName>
    <alternativeName>
        <fullName evidence="4">NapA signal peptide-binding chaperone NapD</fullName>
    </alternativeName>
</protein>
<evidence type="ECO:0000256" key="3">
    <source>
        <dbReference type="ARBA" id="ARBA00023186"/>
    </source>
</evidence>
<dbReference type="eggNOG" id="COG3062">
    <property type="taxonomic scope" value="Bacteria"/>
</dbReference>
<dbReference type="Proteomes" id="UP000007030">
    <property type="component" value="Chromosome"/>
</dbReference>
<evidence type="ECO:0000256" key="2">
    <source>
        <dbReference type="ARBA" id="ARBA00022490"/>
    </source>
</evidence>
<evidence type="ECO:0000313" key="6">
    <source>
        <dbReference type="Proteomes" id="UP000007030"/>
    </source>
</evidence>
<dbReference type="EMBL" id="CP002630">
    <property type="protein sequence ID" value="AEB12542.1"/>
    <property type="molecule type" value="Genomic_DNA"/>
</dbReference>
<dbReference type="RefSeq" id="WP_013704588.1">
    <property type="nucleotide sequence ID" value="NC_015387.1"/>
</dbReference>
<dbReference type="HOGENOM" id="CLU_155794_0_0_0"/>
<dbReference type="PANTHER" id="PTHR38603">
    <property type="entry name" value="CHAPERONE NAPD"/>
    <property type="match status" value="1"/>
</dbReference>
<dbReference type="InterPro" id="IPR005623">
    <property type="entry name" value="Chaperone_NapD_NO3_reduct"/>
</dbReference>
<name>F2NPP1_MARHT</name>
<comment type="similarity">
    <text evidence="4">Belongs to the NapD family.</text>
</comment>
<dbReference type="HAMAP" id="MF_02200">
    <property type="entry name" value="NapD"/>
    <property type="match status" value="1"/>
</dbReference>
<sequence length="115" mass="12705">MNISSIIVRTPPDRLEAVAETLEAQGVCEVFFRDPNGKLIVTIEAESTEAEVEALKAIQATPGVLSAELVFTYSEDELEQARAHLEAAQEVPEILNDENVRAEEIRYGGDVRHKL</sequence>
<comment type="subunit">
    <text evidence="4">Interacts with the cytoplasmic NapA precursor.</text>
</comment>
<evidence type="ECO:0000256" key="1">
    <source>
        <dbReference type="ARBA" id="ARBA00004496"/>
    </source>
</evidence>
<organism evidence="5 6">
    <name type="scientific">Marinithermus hydrothermalis (strain DSM 14884 / JCM 11576 / T1)</name>
    <dbReference type="NCBI Taxonomy" id="869210"/>
    <lineage>
        <taxon>Bacteria</taxon>
        <taxon>Thermotogati</taxon>
        <taxon>Deinococcota</taxon>
        <taxon>Deinococci</taxon>
        <taxon>Thermales</taxon>
        <taxon>Thermaceae</taxon>
        <taxon>Marinithermus</taxon>
    </lineage>
</organism>
<comment type="function">
    <text evidence="4">Chaperone for NapA, the catalytic subunit of the periplasmic nitrate reductase. It binds directly and specifically to the twin-arginine signal peptide of NapA, preventing premature interaction with the Tat translocase and premature export.</text>
</comment>
<dbReference type="PANTHER" id="PTHR38603:SF1">
    <property type="entry name" value="CHAPERONE NAPD"/>
    <property type="match status" value="1"/>
</dbReference>
<evidence type="ECO:0000256" key="4">
    <source>
        <dbReference type="HAMAP-Rule" id="MF_02200"/>
    </source>
</evidence>
<keyword evidence="6" id="KW-1185">Reference proteome</keyword>
<dbReference type="KEGG" id="mhd:Marky_1810"/>
<dbReference type="AlphaFoldDB" id="F2NPP1"/>
<dbReference type="Gene3D" id="3.30.70.920">
    <property type="match status" value="1"/>
</dbReference>
<dbReference type="GO" id="GO:0005048">
    <property type="term" value="F:signal sequence binding"/>
    <property type="evidence" value="ECO:0007669"/>
    <property type="project" value="UniProtKB-UniRule"/>
</dbReference>
<comment type="subcellular location">
    <subcellularLocation>
        <location evidence="1 4">Cytoplasm</location>
    </subcellularLocation>
</comment>
<dbReference type="OrthoDB" id="1120071at2"/>
<reference evidence="5 6" key="1">
    <citation type="journal article" date="2012" name="Stand. Genomic Sci.">
        <title>Complete genome sequence of the aerobic, heterotroph Marinithermus hydrothermalis type strain (T1(T)) from a deep-sea hydrothermal vent chimney.</title>
        <authorList>
            <person name="Copeland A."/>
            <person name="Gu W."/>
            <person name="Yasawong M."/>
            <person name="Lapidus A."/>
            <person name="Lucas S."/>
            <person name="Deshpande S."/>
            <person name="Pagani I."/>
            <person name="Tapia R."/>
            <person name="Cheng J.F."/>
            <person name="Goodwin L.A."/>
            <person name="Pitluck S."/>
            <person name="Liolios K."/>
            <person name="Ivanova N."/>
            <person name="Mavromatis K."/>
            <person name="Mikhailova N."/>
            <person name="Pati A."/>
            <person name="Chen A."/>
            <person name="Palaniappan K."/>
            <person name="Land M."/>
            <person name="Pan C."/>
            <person name="Brambilla E.M."/>
            <person name="Rohde M."/>
            <person name="Tindall B.J."/>
            <person name="Sikorski J."/>
            <person name="Goker M."/>
            <person name="Detter J.C."/>
            <person name="Bristow J."/>
            <person name="Eisen J.A."/>
            <person name="Markowitz V."/>
            <person name="Hugenholtz P."/>
            <person name="Kyrpides N.C."/>
            <person name="Klenk H.P."/>
            <person name="Woyke T."/>
        </authorList>
    </citation>
    <scope>NUCLEOTIDE SEQUENCE [LARGE SCALE GENOMIC DNA]</scope>
    <source>
        <strain evidence="6">DSM 14884 / JCM 11576 / T1</strain>
    </source>
</reference>
<evidence type="ECO:0000313" key="5">
    <source>
        <dbReference type="EMBL" id="AEB12542.1"/>
    </source>
</evidence>
<gene>
    <name evidence="4" type="primary">napD</name>
    <name evidence="5" type="ordered locus">Marky_1810</name>
</gene>
<dbReference type="STRING" id="869210.Marky_1810"/>
<accession>F2NPP1</accession>
<keyword evidence="2 4" id="KW-0963">Cytoplasm</keyword>
<keyword evidence="3 4" id="KW-0143">Chaperone</keyword>
<dbReference type="GO" id="GO:0005737">
    <property type="term" value="C:cytoplasm"/>
    <property type="evidence" value="ECO:0007669"/>
    <property type="project" value="UniProtKB-SubCell"/>
</dbReference>
<dbReference type="GO" id="GO:0051224">
    <property type="term" value="P:negative regulation of protein transport"/>
    <property type="evidence" value="ECO:0007669"/>
    <property type="project" value="UniProtKB-UniRule"/>
</dbReference>
<dbReference type="Pfam" id="PF03927">
    <property type="entry name" value="NapD"/>
    <property type="match status" value="1"/>
</dbReference>
<proteinExistence type="inferred from homology"/>